<dbReference type="InterPro" id="IPR021124">
    <property type="entry name" value="CRISPR-assoc_prot_Cas5"/>
</dbReference>
<protein>
    <recommendedName>
        <fullName evidence="2">Type I-E CRISPR-associated protein Cas5/CasD</fullName>
    </recommendedName>
</protein>
<dbReference type="AlphaFoldDB" id="A0A0F9UFH4"/>
<sequence>MQSFLVFTLSAGIASMGGNAGNEIRGSLSWPGRSAILGMVASARGFDRADVNGQEDVAQHSVAVGIHDTGTSFTDFHTVQSVPRAAVKHPATRGDALALARRSRAEETTLTRRDYRTGVLYSVALWGGDVEAVHAALLRPAHALFLGRKSCPLNAPLCPVLTKAKSPKDALVAAVLPYWNNAPLLSVASDPHPRLKGRKITRSDDPTCRQRWEFRNRTVTVLDIIQES</sequence>
<proteinExistence type="predicted"/>
<name>A0A0F9UFH4_9ZZZZ</name>
<accession>A0A0F9UFH4</accession>
<dbReference type="GO" id="GO:0003723">
    <property type="term" value="F:RNA binding"/>
    <property type="evidence" value="ECO:0007669"/>
    <property type="project" value="InterPro"/>
</dbReference>
<gene>
    <name evidence="1" type="ORF">LCGC14_0227780</name>
</gene>
<dbReference type="Pfam" id="PF09704">
    <property type="entry name" value="Cas_Cas5d"/>
    <property type="match status" value="1"/>
</dbReference>
<dbReference type="InterPro" id="IPR010147">
    <property type="entry name" value="CRISPR-assoc_prot_CasD"/>
</dbReference>
<evidence type="ECO:0000313" key="1">
    <source>
        <dbReference type="EMBL" id="KKN90409.1"/>
    </source>
</evidence>
<dbReference type="Gene3D" id="3.30.70.2660">
    <property type="match status" value="1"/>
</dbReference>
<comment type="caution">
    <text evidence="1">The sequence shown here is derived from an EMBL/GenBank/DDBJ whole genome shotgun (WGS) entry which is preliminary data.</text>
</comment>
<dbReference type="GO" id="GO:0051607">
    <property type="term" value="P:defense response to virus"/>
    <property type="evidence" value="ECO:0007669"/>
    <property type="project" value="InterPro"/>
</dbReference>
<evidence type="ECO:0008006" key="2">
    <source>
        <dbReference type="Google" id="ProtNLM"/>
    </source>
</evidence>
<organism evidence="1">
    <name type="scientific">marine sediment metagenome</name>
    <dbReference type="NCBI Taxonomy" id="412755"/>
    <lineage>
        <taxon>unclassified sequences</taxon>
        <taxon>metagenomes</taxon>
        <taxon>ecological metagenomes</taxon>
    </lineage>
</organism>
<dbReference type="EMBL" id="LAZR01000110">
    <property type="protein sequence ID" value="KKN90409.1"/>
    <property type="molecule type" value="Genomic_DNA"/>
</dbReference>
<dbReference type="NCBIfam" id="TIGR01868">
    <property type="entry name" value="casD_Cas5e"/>
    <property type="match status" value="1"/>
</dbReference>
<dbReference type="GO" id="GO:0043571">
    <property type="term" value="P:maintenance of CRISPR repeat elements"/>
    <property type="evidence" value="ECO:0007669"/>
    <property type="project" value="InterPro"/>
</dbReference>
<reference evidence="1" key="1">
    <citation type="journal article" date="2015" name="Nature">
        <title>Complex archaea that bridge the gap between prokaryotes and eukaryotes.</title>
        <authorList>
            <person name="Spang A."/>
            <person name="Saw J.H."/>
            <person name="Jorgensen S.L."/>
            <person name="Zaremba-Niedzwiedzka K."/>
            <person name="Martijn J."/>
            <person name="Lind A.E."/>
            <person name="van Eijk R."/>
            <person name="Schleper C."/>
            <person name="Guy L."/>
            <person name="Ettema T.J."/>
        </authorList>
    </citation>
    <scope>NUCLEOTIDE SEQUENCE</scope>
</reference>